<gene>
    <name evidence="3" type="ORF">HPLM_LOCUS11759</name>
</gene>
<dbReference type="AlphaFoldDB" id="A0A158QP29"/>
<evidence type="ECO:0000313" key="5">
    <source>
        <dbReference type="WBParaSite" id="HPLM_0001176701-mRNA-1"/>
    </source>
</evidence>
<dbReference type="SUPFAM" id="SSF50156">
    <property type="entry name" value="PDZ domain-like"/>
    <property type="match status" value="3"/>
</dbReference>
<dbReference type="Proteomes" id="UP000268014">
    <property type="component" value="Unassembled WGS sequence"/>
</dbReference>
<protein>
    <submittedName>
        <fullName evidence="5">PDZ domain-containing protein</fullName>
    </submittedName>
</protein>
<keyword evidence="4" id="KW-1185">Reference proteome</keyword>
<dbReference type="Pfam" id="PF00595">
    <property type="entry name" value="PDZ"/>
    <property type="match status" value="3"/>
</dbReference>
<feature type="compositionally biased region" description="Polar residues" evidence="1">
    <location>
        <begin position="20"/>
        <end position="39"/>
    </location>
</feature>
<feature type="domain" description="PDZ" evidence="2">
    <location>
        <begin position="359"/>
        <end position="456"/>
    </location>
</feature>
<dbReference type="InterPro" id="IPR001478">
    <property type="entry name" value="PDZ"/>
</dbReference>
<dbReference type="Gene3D" id="2.30.42.10">
    <property type="match status" value="3"/>
</dbReference>
<dbReference type="WBParaSite" id="HPLM_0001176701-mRNA-1">
    <property type="protein sequence ID" value="HPLM_0001176701-mRNA-1"/>
    <property type="gene ID" value="HPLM_0001176701"/>
</dbReference>
<proteinExistence type="predicted"/>
<dbReference type="SMART" id="SM00228">
    <property type="entry name" value="PDZ"/>
    <property type="match status" value="3"/>
</dbReference>
<feature type="region of interest" description="Disordered" evidence="1">
    <location>
        <begin position="20"/>
        <end position="155"/>
    </location>
</feature>
<evidence type="ECO:0000313" key="3">
    <source>
        <dbReference type="EMBL" id="VDO43765.1"/>
    </source>
</evidence>
<feature type="domain" description="PDZ" evidence="2">
    <location>
        <begin position="531"/>
        <end position="594"/>
    </location>
</feature>
<accession>A0A158QP29</accession>
<feature type="domain" description="PDZ" evidence="2">
    <location>
        <begin position="254"/>
        <end position="313"/>
    </location>
</feature>
<dbReference type="InterPro" id="IPR051342">
    <property type="entry name" value="PDZ_scaffold"/>
</dbReference>
<evidence type="ECO:0000256" key="1">
    <source>
        <dbReference type="SAM" id="MobiDB-lite"/>
    </source>
</evidence>
<dbReference type="OrthoDB" id="6022242at2759"/>
<sequence>MPTKTALCAASLEEHMQRITNSNLSAQITPSTVSPSASQDETKEVVGPRTSGGHAISSPASTAHDRPPSEVPTTTETPTRKTPPPSTSPSSSTRRTSTHVDEPATSQTMNEPSSRQHPKSLPLDQMSSDSRRSSSTKVRKPVPNGSAVRATTAQSPETPALTVFLRENWQNTNYETIDVKLLRDPALGLGITVAGYVHRKVNDDDGATTTRSSDVPTDMTGGQSGAAAAAAAAMAYNGDGNGHDERRESKEIGGIFVKSLVPRSAAAQSGSIRVHDLILEVNGVSLEHLSHADSVRTLVKSGEHVQLRLIRFPVDSAQAQCLRMLQEQETETQVIDVQSSNPSLVAEWKRKLSDDVDIITTIIRPDSNRAGDGGLGISLEGTVDVVQGHQLCPHHYIESIRHNGPAAASGMLQAGDELLQVNHSILYGESHVTIRQALSRAVHSGAPVTLVVARRTQHVNVFQPTSEKSLPASYPLLASGHEKIVKAKSEINIPDLTSNTDALLQQVSRRLRARSLEPLTGLAVWNCVPLVVCLEKDERGLGFSIVDYQDPLHPGESVIVVQSLVPGGLAQSDGRIVPGDRLLFVNQHDLSNSR</sequence>
<dbReference type="PROSITE" id="PS50106">
    <property type="entry name" value="PDZ"/>
    <property type="match status" value="3"/>
</dbReference>
<feature type="compositionally biased region" description="Polar residues" evidence="1">
    <location>
        <begin position="104"/>
        <end position="115"/>
    </location>
</feature>
<dbReference type="STRING" id="6290.A0A158QP29"/>
<evidence type="ECO:0000259" key="2">
    <source>
        <dbReference type="PROSITE" id="PS50106"/>
    </source>
</evidence>
<evidence type="ECO:0000313" key="4">
    <source>
        <dbReference type="Proteomes" id="UP000268014"/>
    </source>
</evidence>
<feature type="region of interest" description="Disordered" evidence="1">
    <location>
        <begin position="202"/>
        <end position="223"/>
    </location>
</feature>
<dbReference type="PANTHER" id="PTHR19964:SF92">
    <property type="entry name" value="PATJ HOMOLOG"/>
    <property type="match status" value="1"/>
</dbReference>
<dbReference type="EMBL" id="UZAF01017654">
    <property type="protein sequence ID" value="VDO43765.1"/>
    <property type="molecule type" value="Genomic_DNA"/>
</dbReference>
<dbReference type="PANTHER" id="PTHR19964">
    <property type="entry name" value="MULTIPLE PDZ DOMAIN PROTEIN"/>
    <property type="match status" value="1"/>
</dbReference>
<reference evidence="5" key="1">
    <citation type="submission" date="2016-04" db="UniProtKB">
        <authorList>
            <consortium name="WormBaseParasite"/>
        </authorList>
    </citation>
    <scope>IDENTIFICATION</scope>
</reference>
<dbReference type="InterPro" id="IPR036034">
    <property type="entry name" value="PDZ_sf"/>
</dbReference>
<organism evidence="5">
    <name type="scientific">Haemonchus placei</name>
    <name type="common">Barber's pole worm</name>
    <dbReference type="NCBI Taxonomy" id="6290"/>
    <lineage>
        <taxon>Eukaryota</taxon>
        <taxon>Metazoa</taxon>
        <taxon>Ecdysozoa</taxon>
        <taxon>Nematoda</taxon>
        <taxon>Chromadorea</taxon>
        <taxon>Rhabditida</taxon>
        <taxon>Rhabditina</taxon>
        <taxon>Rhabditomorpha</taxon>
        <taxon>Strongyloidea</taxon>
        <taxon>Trichostrongylidae</taxon>
        <taxon>Haemonchus</taxon>
    </lineage>
</organism>
<name>A0A158QP29_HAEPC</name>
<reference evidence="3 4" key="2">
    <citation type="submission" date="2018-11" db="EMBL/GenBank/DDBJ databases">
        <authorList>
            <consortium name="Pathogen Informatics"/>
        </authorList>
    </citation>
    <scope>NUCLEOTIDE SEQUENCE [LARGE SCALE GENOMIC DNA]</scope>
    <source>
        <strain evidence="3 4">MHpl1</strain>
    </source>
</reference>